<proteinExistence type="predicted"/>
<dbReference type="AlphaFoldDB" id="A0A645EDD1"/>
<name>A0A645EDD1_9ZZZZ</name>
<dbReference type="PANTHER" id="PTHR43277:SF4">
    <property type="entry name" value="ARGININE DECARBOXYLASE"/>
    <property type="match status" value="1"/>
</dbReference>
<feature type="domain" description="Orn/Lys/Arg decarboxylase C-terminal" evidence="3">
    <location>
        <begin position="58"/>
        <end position="111"/>
    </location>
</feature>
<protein>
    <submittedName>
        <fullName evidence="4">Arginine decarboxylase</fullName>
        <ecNumber evidence="4">4.1.1.19</ecNumber>
    </submittedName>
</protein>
<evidence type="ECO:0000313" key="4">
    <source>
        <dbReference type="EMBL" id="MPM99108.1"/>
    </source>
</evidence>
<reference evidence="4" key="1">
    <citation type="submission" date="2019-08" db="EMBL/GenBank/DDBJ databases">
        <authorList>
            <person name="Kucharzyk K."/>
            <person name="Murdoch R.W."/>
            <person name="Higgins S."/>
            <person name="Loffler F."/>
        </authorList>
    </citation>
    <scope>NUCLEOTIDE SEQUENCE</scope>
</reference>
<dbReference type="EC" id="4.1.1.19" evidence="4"/>
<gene>
    <name evidence="4" type="primary">speA_50</name>
    <name evidence="4" type="ORF">SDC9_146298</name>
</gene>
<evidence type="ECO:0000256" key="1">
    <source>
        <dbReference type="ARBA" id="ARBA00001933"/>
    </source>
</evidence>
<sequence>MADARHLVFITTPNDEAIWYDRLLESLGKLEFREPTAAHDRNRKARLTDNEQRCTIREATFAAMELIALEGAAGRVAAEPIGIYPPGIALVMPGERISKDAIEYLNEEEKNGGELFGVRNGSVFVSKEY</sequence>
<evidence type="ECO:0000259" key="3">
    <source>
        <dbReference type="Pfam" id="PF03711"/>
    </source>
</evidence>
<comment type="cofactor">
    <cofactor evidence="1">
        <name>pyridoxal 5'-phosphate</name>
        <dbReference type="ChEBI" id="CHEBI:597326"/>
    </cofactor>
</comment>
<keyword evidence="4" id="KW-0456">Lyase</keyword>
<dbReference type="InterPro" id="IPR052357">
    <property type="entry name" value="Orn_Lys_Arg_decarboxylase-I"/>
</dbReference>
<comment type="caution">
    <text evidence="4">The sequence shown here is derived from an EMBL/GenBank/DDBJ whole genome shotgun (WGS) entry which is preliminary data.</text>
</comment>
<dbReference type="PANTHER" id="PTHR43277">
    <property type="entry name" value="ARGININE DECARBOXYLASE"/>
    <property type="match status" value="1"/>
</dbReference>
<dbReference type="InterPro" id="IPR008286">
    <property type="entry name" value="Prn/Lys/Arg_de-COase_C"/>
</dbReference>
<keyword evidence="2" id="KW-0663">Pyridoxal phosphate</keyword>
<organism evidence="4">
    <name type="scientific">bioreactor metagenome</name>
    <dbReference type="NCBI Taxonomy" id="1076179"/>
    <lineage>
        <taxon>unclassified sequences</taxon>
        <taxon>metagenomes</taxon>
        <taxon>ecological metagenomes</taxon>
    </lineage>
</organism>
<dbReference type="InterPro" id="IPR036633">
    <property type="entry name" value="Prn/Lys/Arg_de-COase_C_sf"/>
</dbReference>
<evidence type="ECO:0000256" key="2">
    <source>
        <dbReference type="ARBA" id="ARBA00022898"/>
    </source>
</evidence>
<dbReference type="Pfam" id="PF03711">
    <property type="entry name" value="OKR_DC_1_C"/>
    <property type="match status" value="1"/>
</dbReference>
<dbReference type="Gene3D" id="3.90.100.10">
    <property type="entry name" value="Orn/Lys/Arg decarboxylase, C-terminal domain"/>
    <property type="match status" value="1"/>
</dbReference>
<accession>A0A645EDD1</accession>
<dbReference type="SUPFAM" id="SSF55904">
    <property type="entry name" value="Ornithine decarboxylase C-terminal domain"/>
    <property type="match status" value="1"/>
</dbReference>
<dbReference type="EMBL" id="VSSQ01045224">
    <property type="protein sequence ID" value="MPM99108.1"/>
    <property type="molecule type" value="Genomic_DNA"/>
</dbReference>
<dbReference type="GO" id="GO:0008792">
    <property type="term" value="F:arginine decarboxylase activity"/>
    <property type="evidence" value="ECO:0007669"/>
    <property type="project" value="UniProtKB-EC"/>
</dbReference>